<dbReference type="Proteomes" id="UP000694701">
    <property type="component" value="Unplaced"/>
</dbReference>
<dbReference type="GO" id="GO:0006259">
    <property type="term" value="P:DNA metabolic process"/>
    <property type="evidence" value="ECO:0007669"/>
    <property type="project" value="UniProtKB-ARBA"/>
</dbReference>
<dbReference type="Ensembl" id="ENSCCRT00020003315.1">
    <property type="protein sequence ID" value="ENSCCRP00020002850.1"/>
    <property type="gene ID" value="ENSCCRG00020001684.1"/>
</dbReference>
<feature type="domain" description="RNase H type-1" evidence="4">
    <location>
        <begin position="967"/>
        <end position="1100"/>
    </location>
</feature>
<protein>
    <submittedName>
        <fullName evidence="5">Uncharacterized protein</fullName>
    </submittedName>
</protein>
<evidence type="ECO:0000256" key="2">
    <source>
        <dbReference type="SAM" id="SignalP"/>
    </source>
</evidence>
<dbReference type="SUPFAM" id="SSF53098">
    <property type="entry name" value="Ribonuclease H-like"/>
    <property type="match status" value="1"/>
</dbReference>
<dbReference type="InterPro" id="IPR000477">
    <property type="entry name" value="RT_dom"/>
</dbReference>
<feature type="chain" id="PRO_5034528230" evidence="2">
    <location>
        <begin position="21"/>
        <end position="1257"/>
    </location>
</feature>
<dbReference type="InterPro" id="IPR002156">
    <property type="entry name" value="RNaseH_domain"/>
</dbReference>
<dbReference type="SUPFAM" id="SSF56219">
    <property type="entry name" value="DNase I-like"/>
    <property type="match status" value="1"/>
</dbReference>
<dbReference type="CDD" id="cd09276">
    <property type="entry name" value="Rnase_HI_RT_non_LTR"/>
    <property type="match status" value="1"/>
</dbReference>
<dbReference type="InterPro" id="IPR052560">
    <property type="entry name" value="RdDP_mobile_element"/>
</dbReference>
<dbReference type="Pfam" id="PF00078">
    <property type="entry name" value="RVT_1"/>
    <property type="match status" value="1"/>
</dbReference>
<evidence type="ECO:0000259" key="4">
    <source>
        <dbReference type="PROSITE" id="PS50879"/>
    </source>
</evidence>
<feature type="signal peptide" evidence="2">
    <location>
        <begin position="1"/>
        <end position="20"/>
    </location>
</feature>
<dbReference type="GO" id="GO:0003676">
    <property type="term" value="F:nucleic acid binding"/>
    <property type="evidence" value="ECO:0007669"/>
    <property type="project" value="InterPro"/>
</dbReference>
<dbReference type="AlphaFoldDB" id="A0A8C2C1Y0"/>
<dbReference type="PROSITE" id="PS50879">
    <property type="entry name" value="RNASE_H_1"/>
    <property type="match status" value="1"/>
</dbReference>
<reference evidence="5" key="1">
    <citation type="submission" date="2025-08" db="UniProtKB">
        <authorList>
            <consortium name="Ensembl"/>
        </authorList>
    </citation>
    <scope>IDENTIFICATION</scope>
</reference>
<dbReference type="InterPro" id="IPR005135">
    <property type="entry name" value="Endo/exonuclease/phosphatase"/>
</dbReference>
<evidence type="ECO:0000259" key="3">
    <source>
        <dbReference type="PROSITE" id="PS50878"/>
    </source>
</evidence>
<evidence type="ECO:0000256" key="1">
    <source>
        <dbReference type="SAM" id="MobiDB-lite"/>
    </source>
</evidence>
<sequence length="1257" mass="145532">MCWFIIIMLILQWNARSLLANGQDFKQFVASRREVPEVICVQETWLKTQFDFVLYDYAVVRHDRRDKGGGGCATFIKQGVSYQVLGIGNEQEYVVIKVWAGKKELVIVNYYNPCQRLEVRKLDEIEGQDCRNIVWCGDFNGHNTLWGSDRTDVNGQIIEEMLDEKNLVCLNNGECTRIDVNMGKESVLDLTLVSNSIAAICDWSVYREGTIGSDHYPVWCRINIEVILSIESISDKWNLGKADWGKFQEESNRYLRQTNFEMDVETLDYKIKQGIILAATDSIPKSKGKNKKKVMPWWDDKCKEVIKNRNRAFKLVKRTHNFQYMVQYKQAQAEVRRTIRQEKRKFWRTYCDSIGNTTPIEQIWGMIKKMGGDRREWSYPVMTEGNETAVTNIEKVEMLAKAFIKINSYNNLSEEGKRGRERTKEENRGALGRKNNGEGGLDVPFSMGELQRALNRTGKSAPGKDKVCYSMLKHLSIENQEKLLMLYNRVWEEGRLPKSWKEAVIIPIRKPGKDPSKPGNYRPIALTSHICKLMERMINERLMYFLESKDIIASCQSGFRKGRNTIDSVINLEDEIRKAQVNKETVGTVFFDVEKAYDMMWREGLLIKLHLMGVGGKMFNWIMDFLNGRVIQVKIGQELSNQYNVENGTPQGSVISPILFSIMINDIYSELPLDMGRSLFADDGAIWKRGRNGEFIKRKLQNGINQVEQWGTKWGFKFSVEKTKVMLFTNKKKDKECKVEMYGTKLEKVECFRFLGVYFDTKLTWREHIKYTVCKCKKVLNVMRCLAGLDWGASFSALKYIYIALIRSKLDYGCIVYGSAAKSVLTELDVVQTQALRICLGAIRTSPVCSLQVEAGEMPLWLRRKHLVANYWIHLRGHGDNHPTKKVLQNCWEKERRKKESFGWTGDVIAKEMGVYEKEFASTVVWTNKPIWTMENTKVDIELLIIKGCSRSTDIVSEYYRYMDNMYKDSIQIFTDGSKDLQSETTGSAVYIPSHNVGINKRTSDSLSVYTVELYAILLALEWTEQSGWDNIVICSDSVSALMSIKSGVTRNHQELLYEILFTNSRISRHGKNITYLWVPAHVGIQGNERVDRLAKVATKKGNIDVKIKLSKTEGKSLVWKKIMEQWQQQWDNEIKGRHLYMIQNRIGMESKKGGNRKEQVIINRLRIGHCKLNKTLHIIGKHSTGLCDECQEEETINHIFISCKKYILERQEFKNQLREIGILEYNVKNIVTYGNNDQGRRYLFNFLRRTGLERRV</sequence>
<dbReference type="InterPro" id="IPR036691">
    <property type="entry name" value="Endo/exonu/phosph_ase_sf"/>
</dbReference>
<keyword evidence="2" id="KW-0732">Signal</keyword>
<feature type="compositionally biased region" description="Basic and acidic residues" evidence="1">
    <location>
        <begin position="414"/>
        <end position="428"/>
    </location>
</feature>
<dbReference type="Pfam" id="PF00075">
    <property type="entry name" value="RNase_H"/>
    <property type="match status" value="1"/>
</dbReference>
<evidence type="ECO:0000313" key="5">
    <source>
        <dbReference type="Ensembl" id="ENSCCRP00020002850.1"/>
    </source>
</evidence>
<proteinExistence type="predicted"/>
<dbReference type="CDD" id="cd01650">
    <property type="entry name" value="RT_nLTR_like"/>
    <property type="match status" value="1"/>
</dbReference>
<dbReference type="InterPro" id="IPR043502">
    <property type="entry name" value="DNA/RNA_pol_sf"/>
</dbReference>
<dbReference type="PANTHER" id="PTHR36688">
    <property type="entry name" value="ENDO/EXONUCLEASE/PHOSPHATASE DOMAIN-CONTAINING PROTEIN"/>
    <property type="match status" value="1"/>
</dbReference>
<dbReference type="Pfam" id="PF14529">
    <property type="entry name" value="Exo_endo_phos_2"/>
    <property type="match status" value="1"/>
</dbReference>
<dbReference type="Gene3D" id="3.30.420.10">
    <property type="entry name" value="Ribonuclease H-like superfamily/Ribonuclease H"/>
    <property type="match status" value="1"/>
</dbReference>
<feature type="region of interest" description="Disordered" evidence="1">
    <location>
        <begin position="414"/>
        <end position="439"/>
    </location>
</feature>
<organism evidence="5 6">
    <name type="scientific">Cyprinus carpio</name>
    <name type="common">Common carp</name>
    <dbReference type="NCBI Taxonomy" id="7962"/>
    <lineage>
        <taxon>Eukaryota</taxon>
        <taxon>Metazoa</taxon>
        <taxon>Chordata</taxon>
        <taxon>Craniata</taxon>
        <taxon>Vertebrata</taxon>
        <taxon>Euteleostomi</taxon>
        <taxon>Actinopterygii</taxon>
        <taxon>Neopterygii</taxon>
        <taxon>Teleostei</taxon>
        <taxon>Ostariophysi</taxon>
        <taxon>Cypriniformes</taxon>
        <taxon>Cyprinidae</taxon>
        <taxon>Cyprininae</taxon>
        <taxon>Cyprinus</taxon>
    </lineage>
</organism>
<dbReference type="SUPFAM" id="SSF56672">
    <property type="entry name" value="DNA/RNA polymerases"/>
    <property type="match status" value="1"/>
</dbReference>
<dbReference type="PANTHER" id="PTHR36688:SF2">
    <property type="entry name" value="ENDONUCLEASE_EXONUCLEASE_PHOSPHATASE DOMAIN-CONTAINING PROTEIN"/>
    <property type="match status" value="1"/>
</dbReference>
<evidence type="ECO:0000313" key="6">
    <source>
        <dbReference type="Proteomes" id="UP000694701"/>
    </source>
</evidence>
<feature type="domain" description="Reverse transcriptase" evidence="3">
    <location>
        <begin position="489"/>
        <end position="759"/>
    </location>
</feature>
<dbReference type="GO" id="GO:0004523">
    <property type="term" value="F:RNA-DNA hybrid ribonuclease activity"/>
    <property type="evidence" value="ECO:0007669"/>
    <property type="project" value="InterPro"/>
</dbReference>
<dbReference type="PROSITE" id="PS50878">
    <property type="entry name" value="RT_POL"/>
    <property type="match status" value="1"/>
</dbReference>
<accession>A0A8C2C1Y0</accession>
<dbReference type="Gene3D" id="3.60.10.10">
    <property type="entry name" value="Endonuclease/exonuclease/phosphatase"/>
    <property type="match status" value="1"/>
</dbReference>
<name>A0A8C2C1Y0_CYPCA</name>
<dbReference type="InterPro" id="IPR012337">
    <property type="entry name" value="RNaseH-like_sf"/>
</dbReference>
<dbReference type="InterPro" id="IPR036397">
    <property type="entry name" value="RNaseH_sf"/>
</dbReference>